<feature type="transmembrane region" description="Helical" evidence="7">
    <location>
        <begin position="56"/>
        <end position="81"/>
    </location>
</feature>
<feature type="transmembrane region" description="Helical" evidence="7">
    <location>
        <begin position="382"/>
        <end position="399"/>
    </location>
</feature>
<evidence type="ECO:0000256" key="3">
    <source>
        <dbReference type="ARBA" id="ARBA00022475"/>
    </source>
</evidence>
<gene>
    <name evidence="8" type="ORF">H9914_14120</name>
</gene>
<feature type="transmembrane region" description="Helical" evidence="7">
    <location>
        <begin position="193"/>
        <end position="213"/>
    </location>
</feature>
<dbReference type="CDD" id="cd13138">
    <property type="entry name" value="MATE_yoeA_like"/>
    <property type="match status" value="1"/>
</dbReference>
<keyword evidence="5 7" id="KW-1133">Transmembrane helix</keyword>
<feature type="transmembrane region" description="Helical" evidence="7">
    <location>
        <begin position="93"/>
        <end position="116"/>
    </location>
</feature>
<evidence type="ECO:0000313" key="8">
    <source>
        <dbReference type="EMBL" id="HJD30109.1"/>
    </source>
</evidence>
<dbReference type="Proteomes" id="UP000823892">
    <property type="component" value="Unassembled WGS sequence"/>
</dbReference>
<protein>
    <submittedName>
        <fullName evidence="8">MATE family efflux transporter</fullName>
    </submittedName>
</protein>
<dbReference type="InterPro" id="IPR052031">
    <property type="entry name" value="Membrane_Transporter-Flippase"/>
</dbReference>
<dbReference type="AlphaFoldDB" id="A0A9D2QUX7"/>
<dbReference type="InterPro" id="IPR002528">
    <property type="entry name" value="MATE_fam"/>
</dbReference>
<dbReference type="Pfam" id="PF01554">
    <property type="entry name" value="MatE"/>
    <property type="match status" value="2"/>
</dbReference>
<dbReference type="GO" id="GO:0005886">
    <property type="term" value="C:plasma membrane"/>
    <property type="evidence" value="ECO:0007669"/>
    <property type="project" value="UniProtKB-SubCell"/>
</dbReference>
<comment type="caution">
    <text evidence="8">The sequence shown here is derived from an EMBL/GenBank/DDBJ whole genome shotgun (WGS) entry which is preliminary data.</text>
</comment>
<keyword evidence="3" id="KW-1003">Cell membrane</keyword>
<feature type="transmembrane region" description="Helical" evidence="7">
    <location>
        <begin position="312"/>
        <end position="332"/>
    </location>
</feature>
<keyword evidence="4 7" id="KW-0812">Transmembrane</keyword>
<keyword evidence="2" id="KW-0813">Transport</keyword>
<feature type="transmembrane region" description="Helical" evidence="7">
    <location>
        <begin position="411"/>
        <end position="430"/>
    </location>
</feature>
<proteinExistence type="predicted"/>
<keyword evidence="6 7" id="KW-0472">Membrane</keyword>
<dbReference type="EMBL" id="DWUY01000309">
    <property type="protein sequence ID" value="HJD30109.1"/>
    <property type="molecule type" value="Genomic_DNA"/>
</dbReference>
<feature type="transmembrane region" description="Helical" evidence="7">
    <location>
        <begin position="278"/>
        <end position="300"/>
    </location>
</feature>
<dbReference type="PANTHER" id="PTHR43549">
    <property type="entry name" value="MULTIDRUG RESISTANCE PROTEIN YPNP-RELATED"/>
    <property type="match status" value="1"/>
</dbReference>
<feature type="transmembrane region" description="Helical" evidence="7">
    <location>
        <begin position="253"/>
        <end position="272"/>
    </location>
</feature>
<dbReference type="GO" id="GO:0042910">
    <property type="term" value="F:xenobiotic transmembrane transporter activity"/>
    <property type="evidence" value="ECO:0007669"/>
    <property type="project" value="InterPro"/>
</dbReference>
<evidence type="ECO:0000313" key="9">
    <source>
        <dbReference type="Proteomes" id="UP000823892"/>
    </source>
</evidence>
<feature type="transmembrane region" description="Helical" evidence="7">
    <location>
        <begin position="164"/>
        <end position="187"/>
    </location>
</feature>
<feature type="transmembrane region" description="Helical" evidence="7">
    <location>
        <begin position="352"/>
        <end position="370"/>
    </location>
</feature>
<dbReference type="PANTHER" id="PTHR43549:SF3">
    <property type="entry name" value="MULTIDRUG RESISTANCE PROTEIN YPNP-RELATED"/>
    <property type="match status" value="1"/>
</dbReference>
<dbReference type="NCBIfam" id="TIGR00797">
    <property type="entry name" value="matE"/>
    <property type="match status" value="1"/>
</dbReference>
<evidence type="ECO:0000256" key="4">
    <source>
        <dbReference type="ARBA" id="ARBA00022692"/>
    </source>
</evidence>
<feature type="transmembrane region" description="Helical" evidence="7">
    <location>
        <begin position="136"/>
        <end position="157"/>
    </location>
</feature>
<comment type="subcellular location">
    <subcellularLocation>
        <location evidence="1">Cell membrane</location>
        <topology evidence="1">Multi-pass membrane protein</topology>
    </subcellularLocation>
</comment>
<sequence length="451" mass="49184">METKIDFINGNTKKSLGLMALPLLAAMFLNMAYNLVDSLWIGNLLGETAYAALTNSTPIILILNAVAMGMGNGVAILLSQAIGADEKEKTERLIMTSLAMAVVFSLGVTVILELFLRPVLILLNTPEEVMKSAWEYLAVYLIGYLAVYLYCYFTAVLRSFGNSVFQVIAMLICTLLNGILDPVFIHFMGFQGAAVTTVLSQTLCLAFMLCYLYKKRFFVLRFPYFDKNLILPLIKKGLPSAFQQSIPAISTSFLTALVTGYGISALAAYGITGKLEIILFYPAMALNMALTSIVGQCIGGRRYDRAKAYMKLALLYGGAVLLVLSVLVIWLAEPLSRLFVDSDAAAVIVRGYFRIVSVGYVLNTVTNCFLGSLNGMGRPAKSLFCMVLYYLIIRMPFAWVLSNVGLGLNGIWTAVLISHIVAASAAAAGANRELLKGERNLLSGEEMQKAR</sequence>
<name>A0A9D2QUX7_9FIRM</name>
<accession>A0A9D2QUX7</accession>
<evidence type="ECO:0000256" key="5">
    <source>
        <dbReference type="ARBA" id="ARBA00022989"/>
    </source>
</evidence>
<organism evidence="8 9">
    <name type="scientific">Candidatus Blautia avicola</name>
    <dbReference type="NCBI Taxonomy" id="2838483"/>
    <lineage>
        <taxon>Bacteria</taxon>
        <taxon>Bacillati</taxon>
        <taxon>Bacillota</taxon>
        <taxon>Clostridia</taxon>
        <taxon>Lachnospirales</taxon>
        <taxon>Lachnospiraceae</taxon>
        <taxon>Blautia</taxon>
    </lineage>
</organism>
<evidence type="ECO:0000256" key="2">
    <source>
        <dbReference type="ARBA" id="ARBA00022448"/>
    </source>
</evidence>
<reference evidence="8" key="2">
    <citation type="submission" date="2021-04" db="EMBL/GenBank/DDBJ databases">
        <authorList>
            <person name="Gilroy R."/>
        </authorList>
    </citation>
    <scope>NUCLEOTIDE SEQUENCE</scope>
    <source>
        <strain evidence="8">ChiBcec6-4105</strain>
    </source>
</reference>
<evidence type="ECO:0000256" key="1">
    <source>
        <dbReference type="ARBA" id="ARBA00004651"/>
    </source>
</evidence>
<dbReference type="GO" id="GO:0015297">
    <property type="term" value="F:antiporter activity"/>
    <property type="evidence" value="ECO:0007669"/>
    <property type="project" value="InterPro"/>
</dbReference>
<dbReference type="InterPro" id="IPR048279">
    <property type="entry name" value="MdtK-like"/>
</dbReference>
<dbReference type="PIRSF" id="PIRSF006603">
    <property type="entry name" value="DinF"/>
    <property type="match status" value="1"/>
</dbReference>
<feature type="transmembrane region" description="Helical" evidence="7">
    <location>
        <begin position="16"/>
        <end position="36"/>
    </location>
</feature>
<evidence type="ECO:0000256" key="7">
    <source>
        <dbReference type="SAM" id="Phobius"/>
    </source>
</evidence>
<evidence type="ECO:0000256" key="6">
    <source>
        <dbReference type="ARBA" id="ARBA00023136"/>
    </source>
</evidence>
<reference evidence="8" key="1">
    <citation type="journal article" date="2021" name="PeerJ">
        <title>Extensive microbial diversity within the chicken gut microbiome revealed by metagenomics and culture.</title>
        <authorList>
            <person name="Gilroy R."/>
            <person name="Ravi A."/>
            <person name="Getino M."/>
            <person name="Pursley I."/>
            <person name="Horton D.L."/>
            <person name="Alikhan N.F."/>
            <person name="Baker D."/>
            <person name="Gharbi K."/>
            <person name="Hall N."/>
            <person name="Watson M."/>
            <person name="Adriaenssens E.M."/>
            <person name="Foster-Nyarko E."/>
            <person name="Jarju S."/>
            <person name="Secka A."/>
            <person name="Antonio M."/>
            <person name="Oren A."/>
            <person name="Chaudhuri R.R."/>
            <person name="La Ragione R."/>
            <person name="Hildebrand F."/>
            <person name="Pallen M.J."/>
        </authorList>
    </citation>
    <scope>NUCLEOTIDE SEQUENCE</scope>
    <source>
        <strain evidence="8">ChiBcec6-4105</strain>
    </source>
</reference>